<dbReference type="PANTHER" id="PTHR12302:SF3">
    <property type="entry name" value="SERINE_THREONINE-PROTEIN KINASE 31"/>
    <property type="match status" value="1"/>
</dbReference>
<evidence type="ECO:0000313" key="7">
    <source>
        <dbReference type="Proteomes" id="UP001597546"/>
    </source>
</evidence>
<keyword evidence="2" id="KW-0255">Endonuclease</keyword>
<dbReference type="SMART" id="SM00318">
    <property type="entry name" value="SNc"/>
    <property type="match status" value="1"/>
</dbReference>
<dbReference type="Gene3D" id="2.40.50.90">
    <property type="match status" value="1"/>
</dbReference>
<dbReference type="PANTHER" id="PTHR12302">
    <property type="entry name" value="EBNA2 BINDING PROTEIN P100"/>
    <property type="match status" value="1"/>
</dbReference>
<comment type="caution">
    <text evidence="6">The sequence shown here is derived from an EMBL/GenBank/DDBJ whole genome shotgun (WGS) entry which is preliminary data.</text>
</comment>
<proteinExistence type="predicted"/>
<evidence type="ECO:0000256" key="2">
    <source>
        <dbReference type="ARBA" id="ARBA00022759"/>
    </source>
</evidence>
<name>A0ABW5TW86_9SPHI</name>
<feature type="chain" id="PRO_5047109426" evidence="4">
    <location>
        <begin position="24"/>
        <end position="170"/>
    </location>
</feature>
<evidence type="ECO:0000256" key="3">
    <source>
        <dbReference type="ARBA" id="ARBA00022801"/>
    </source>
</evidence>
<accession>A0ABW5TW86</accession>
<feature type="signal peptide" evidence="4">
    <location>
        <begin position="1"/>
        <end position="23"/>
    </location>
</feature>
<keyword evidence="4" id="KW-0732">Signal</keyword>
<gene>
    <name evidence="6" type="ORF">ACFSSE_17740</name>
</gene>
<protein>
    <submittedName>
        <fullName evidence="6">Thermonuclease family protein</fullName>
    </submittedName>
</protein>
<sequence length="170" mass="19212">MNSILKISVLLYFFLLNGGQNNASNSLVLEKVPLVFKGKVTAIKDGDTFKVLYNGSERTVRLLHIDCPEKKQAFGTKAKQFAANLCFGKIVTVKTEGKADRYKRILGEIILPNGTNVNKELVKNGLAWHFKKYSKDAAYAKLEIQARKNRVGLWADKLPIAPWEFRKIKK</sequence>
<evidence type="ECO:0000313" key="6">
    <source>
        <dbReference type="EMBL" id="MFD2733556.1"/>
    </source>
</evidence>
<evidence type="ECO:0000256" key="4">
    <source>
        <dbReference type="SAM" id="SignalP"/>
    </source>
</evidence>
<feature type="domain" description="TNase-like" evidence="5">
    <location>
        <begin position="34"/>
        <end position="156"/>
    </location>
</feature>
<dbReference type="InterPro" id="IPR035437">
    <property type="entry name" value="SNase_OB-fold_sf"/>
</dbReference>
<dbReference type="EMBL" id="JBHULV010000056">
    <property type="protein sequence ID" value="MFD2733556.1"/>
    <property type="molecule type" value="Genomic_DNA"/>
</dbReference>
<organism evidence="6 7">
    <name type="scientific">Pedobacter alpinus</name>
    <dbReference type="NCBI Taxonomy" id="1590643"/>
    <lineage>
        <taxon>Bacteria</taxon>
        <taxon>Pseudomonadati</taxon>
        <taxon>Bacteroidota</taxon>
        <taxon>Sphingobacteriia</taxon>
        <taxon>Sphingobacteriales</taxon>
        <taxon>Sphingobacteriaceae</taxon>
        <taxon>Pedobacter</taxon>
    </lineage>
</organism>
<keyword evidence="1" id="KW-0540">Nuclease</keyword>
<dbReference type="PROSITE" id="PS50830">
    <property type="entry name" value="TNASE_3"/>
    <property type="match status" value="1"/>
</dbReference>
<evidence type="ECO:0000256" key="1">
    <source>
        <dbReference type="ARBA" id="ARBA00022722"/>
    </source>
</evidence>
<dbReference type="InterPro" id="IPR016071">
    <property type="entry name" value="Staphylococal_nuclease_OB-fold"/>
</dbReference>
<reference evidence="7" key="1">
    <citation type="journal article" date="2019" name="Int. J. Syst. Evol. Microbiol.">
        <title>The Global Catalogue of Microorganisms (GCM) 10K type strain sequencing project: providing services to taxonomists for standard genome sequencing and annotation.</title>
        <authorList>
            <consortium name="The Broad Institute Genomics Platform"/>
            <consortium name="The Broad Institute Genome Sequencing Center for Infectious Disease"/>
            <person name="Wu L."/>
            <person name="Ma J."/>
        </authorList>
    </citation>
    <scope>NUCLEOTIDE SEQUENCE [LARGE SCALE GENOMIC DNA]</scope>
    <source>
        <strain evidence="7">KCTC 42456</strain>
    </source>
</reference>
<dbReference type="RefSeq" id="WP_379045014.1">
    <property type="nucleotide sequence ID" value="NZ_JBHSKW010000051.1"/>
</dbReference>
<dbReference type="SUPFAM" id="SSF50199">
    <property type="entry name" value="Staphylococcal nuclease"/>
    <property type="match status" value="1"/>
</dbReference>
<dbReference type="Proteomes" id="UP001597546">
    <property type="component" value="Unassembled WGS sequence"/>
</dbReference>
<keyword evidence="7" id="KW-1185">Reference proteome</keyword>
<keyword evidence="3" id="KW-0378">Hydrolase</keyword>
<evidence type="ECO:0000259" key="5">
    <source>
        <dbReference type="PROSITE" id="PS50830"/>
    </source>
</evidence>
<dbReference type="Pfam" id="PF00565">
    <property type="entry name" value="SNase"/>
    <property type="match status" value="1"/>
</dbReference>